<reference evidence="2" key="1">
    <citation type="submission" date="2017-04" db="EMBL/GenBank/DDBJ databases">
        <authorList>
            <person name="Varghese N."/>
            <person name="Submissions S."/>
        </authorList>
    </citation>
    <scope>NUCLEOTIDE SEQUENCE [LARGE SCALE GENOMIC DNA]</scope>
    <source>
        <strain evidence="2">DSM 12126</strain>
    </source>
</reference>
<proteinExistence type="predicted"/>
<dbReference type="STRING" id="151894.SAMN04488524_0584"/>
<dbReference type="EMBL" id="FWXT01000001">
    <property type="protein sequence ID" value="SMC45965.1"/>
    <property type="molecule type" value="Genomic_DNA"/>
</dbReference>
<dbReference type="AlphaFoldDB" id="A0A1W1ZC32"/>
<dbReference type="RefSeq" id="WP_084236912.1">
    <property type="nucleotide sequence ID" value="NZ_FWXT01000001.1"/>
</dbReference>
<evidence type="ECO:0000313" key="1">
    <source>
        <dbReference type="EMBL" id="SMC45965.1"/>
    </source>
</evidence>
<name>A0A1W1ZC32_9SPHI</name>
<organism evidence="1 2">
    <name type="scientific">Pedobacter africanus</name>
    <dbReference type="NCBI Taxonomy" id="151894"/>
    <lineage>
        <taxon>Bacteria</taxon>
        <taxon>Pseudomonadati</taxon>
        <taxon>Bacteroidota</taxon>
        <taxon>Sphingobacteriia</taxon>
        <taxon>Sphingobacteriales</taxon>
        <taxon>Sphingobacteriaceae</taxon>
        <taxon>Pedobacter</taxon>
    </lineage>
</organism>
<gene>
    <name evidence="1" type="ORF">SAMN04488524_0584</name>
</gene>
<sequence>MKAEEARKLSQESEGAFKMAITGAIKKIKEQCLEGEFYAWVDLPVSGIHEERFKRELCLLGYTCGDRQAGSIKIGW</sequence>
<evidence type="ECO:0000313" key="2">
    <source>
        <dbReference type="Proteomes" id="UP000192756"/>
    </source>
</evidence>
<keyword evidence="2" id="KW-1185">Reference proteome</keyword>
<accession>A0A1W1ZC32</accession>
<protein>
    <submittedName>
        <fullName evidence="1">Uncharacterized protein</fullName>
    </submittedName>
</protein>
<dbReference type="Proteomes" id="UP000192756">
    <property type="component" value="Unassembled WGS sequence"/>
</dbReference>